<evidence type="ECO:0000256" key="2">
    <source>
        <dbReference type="SAM" id="Phobius"/>
    </source>
</evidence>
<comment type="caution">
    <text evidence="3">The sequence shown here is derived from an EMBL/GenBank/DDBJ whole genome shotgun (WGS) entry which is preliminary data.</text>
</comment>
<dbReference type="RefSeq" id="WP_184992902.1">
    <property type="nucleotide sequence ID" value="NZ_BOMK01000057.1"/>
</dbReference>
<keyword evidence="2" id="KW-0812">Transmembrane</keyword>
<keyword evidence="2" id="KW-0472">Membrane</keyword>
<accession>A0A7W7HWN6</accession>
<feature type="region of interest" description="Disordered" evidence="1">
    <location>
        <begin position="215"/>
        <end position="234"/>
    </location>
</feature>
<evidence type="ECO:0000313" key="4">
    <source>
        <dbReference type="Proteomes" id="UP000578112"/>
    </source>
</evidence>
<gene>
    <name evidence="3" type="ORF">BJ971_002612</name>
</gene>
<reference evidence="3 4" key="1">
    <citation type="submission" date="2020-08" db="EMBL/GenBank/DDBJ databases">
        <title>Sequencing the genomes of 1000 actinobacteria strains.</title>
        <authorList>
            <person name="Klenk H.-P."/>
        </authorList>
    </citation>
    <scope>NUCLEOTIDE SEQUENCE [LARGE SCALE GENOMIC DNA]</scope>
    <source>
        <strain evidence="3 4">DSM 43149</strain>
    </source>
</reference>
<name>A0A7W7HWN6_9ACTN</name>
<keyword evidence="2" id="KW-1133">Transmembrane helix</keyword>
<sequence>MPSEFELLRQLDDEPRTPSTVDVRRAVADGRRRLRARRAAGYGGAAAVTAVAVAGTSFAAGLVDRDAPRTAATGATRTAAPAAPTGCTLGRLPVPDKEPMALVTGGDPTGRYLVGRTYPKAGGYQAVIWHDGEVRKVMLPGDLEESLPDVNSSGTAVGWSYADSGPVPYVYRGGKVSKLPGVARGSAYAINDAGAIVGDDDRGALLWPSATAQPRRLPVPAGTSTATADDIDEDGTVVGNADRRAYVWFPDGTHRELPLPDLGGKPATTARVFSVRNGWATGVATDGTGAKGDARKKAAGGATVAAAVRWNVRTGEVRVFADLTMGATAVNAHGWQVGTDRQGRAVLVADRTVVLPDLAAHEPNGLGNIASSVSDDGRTVGGQSDDATGTIQAVVWRCR</sequence>
<dbReference type="Proteomes" id="UP000578112">
    <property type="component" value="Unassembled WGS sequence"/>
</dbReference>
<evidence type="ECO:0000313" key="3">
    <source>
        <dbReference type="EMBL" id="MBB4762056.1"/>
    </source>
</evidence>
<proteinExistence type="predicted"/>
<dbReference type="AlphaFoldDB" id="A0A7W7HWN6"/>
<feature type="transmembrane region" description="Helical" evidence="2">
    <location>
        <begin position="39"/>
        <end position="63"/>
    </location>
</feature>
<evidence type="ECO:0000256" key="1">
    <source>
        <dbReference type="SAM" id="MobiDB-lite"/>
    </source>
</evidence>
<dbReference type="EMBL" id="JACHNH010000001">
    <property type="protein sequence ID" value="MBB4762056.1"/>
    <property type="molecule type" value="Genomic_DNA"/>
</dbReference>
<organism evidence="3 4">
    <name type="scientific">Actinoplanes digitatis</name>
    <dbReference type="NCBI Taxonomy" id="1868"/>
    <lineage>
        <taxon>Bacteria</taxon>
        <taxon>Bacillati</taxon>
        <taxon>Actinomycetota</taxon>
        <taxon>Actinomycetes</taxon>
        <taxon>Micromonosporales</taxon>
        <taxon>Micromonosporaceae</taxon>
        <taxon>Actinoplanes</taxon>
    </lineage>
</organism>
<protein>
    <submittedName>
        <fullName evidence="3">Putative membrane protein</fullName>
    </submittedName>
</protein>
<keyword evidence="4" id="KW-1185">Reference proteome</keyword>